<feature type="transmembrane region" description="Helical" evidence="2">
    <location>
        <begin position="691"/>
        <end position="710"/>
    </location>
</feature>
<keyword evidence="2" id="KW-0812">Transmembrane</keyword>
<proteinExistence type="predicted"/>
<feature type="transmembrane region" description="Helical" evidence="2">
    <location>
        <begin position="730"/>
        <end position="754"/>
    </location>
</feature>
<protein>
    <submittedName>
        <fullName evidence="3">Uncharacterized protein</fullName>
    </submittedName>
</protein>
<feature type="transmembrane region" description="Helical" evidence="2">
    <location>
        <begin position="22"/>
        <end position="43"/>
    </location>
</feature>
<comment type="caution">
    <text evidence="3">The sequence shown here is derived from an EMBL/GenBank/DDBJ whole genome shotgun (WGS) entry which is preliminary data.</text>
</comment>
<feature type="region of interest" description="Disordered" evidence="1">
    <location>
        <begin position="385"/>
        <end position="464"/>
    </location>
</feature>
<feature type="transmembrane region" description="Helical" evidence="2">
    <location>
        <begin position="155"/>
        <end position="176"/>
    </location>
</feature>
<name>A0A507FQA5_9FUNG</name>
<organism evidence="3 4">
    <name type="scientific">Chytriomyces confervae</name>
    <dbReference type="NCBI Taxonomy" id="246404"/>
    <lineage>
        <taxon>Eukaryota</taxon>
        <taxon>Fungi</taxon>
        <taxon>Fungi incertae sedis</taxon>
        <taxon>Chytridiomycota</taxon>
        <taxon>Chytridiomycota incertae sedis</taxon>
        <taxon>Chytridiomycetes</taxon>
        <taxon>Chytridiales</taxon>
        <taxon>Chytriomycetaceae</taxon>
        <taxon>Chytriomyces</taxon>
    </lineage>
</organism>
<evidence type="ECO:0000313" key="3">
    <source>
        <dbReference type="EMBL" id="TPX77890.1"/>
    </source>
</evidence>
<feature type="transmembrane region" description="Helical" evidence="2">
    <location>
        <begin position="261"/>
        <end position="279"/>
    </location>
</feature>
<feature type="transmembrane region" description="Helical" evidence="2">
    <location>
        <begin position="50"/>
        <end position="71"/>
    </location>
</feature>
<feature type="region of interest" description="Disordered" evidence="1">
    <location>
        <begin position="304"/>
        <end position="323"/>
    </location>
</feature>
<dbReference type="OrthoDB" id="2120201at2759"/>
<keyword evidence="2" id="KW-1133">Transmembrane helix</keyword>
<evidence type="ECO:0000313" key="4">
    <source>
        <dbReference type="Proteomes" id="UP000320333"/>
    </source>
</evidence>
<feature type="transmembrane region" description="Helical" evidence="2">
    <location>
        <begin position="91"/>
        <end position="110"/>
    </location>
</feature>
<evidence type="ECO:0000256" key="2">
    <source>
        <dbReference type="SAM" id="Phobius"/>
    </source>
</evidence>
<dbReference type="AlphaFoldDB" id="A0A507FQA5"/>
<evidence type="ECO:0000256" key="1">
    <source>
        <dbReference type="SAM" id="MobiDB-lite"/>
    </source>
</evidence>
<keyword evidence="4" id="KW-1185">Reference proteome</keyword>
<feature type="compositionally biased region" description="Polar residues" evidence="1">
    <location>
        <begin position="451"/>
        <end position="464"/>
    </location>
</feature>
<feature type="compositionally biased region" description="Polar residues" evidence="1">
    <location>
        <begin position="385"/>
        <end position="425"/>
    </location>
</feature>
<keyword evidence="2" id="KW-0472">Membrane</keyword>
<sequence>MSDAYIWFKGLSAPELDSYESLVAAMQITSIALIPMMYILFLYRYGRKTILDYAIMTICFLDTLYIPYNFSRFSLARANAPTPTCSAASESVYHAVLLGSAAVVTSTVIMRLQLFMHPQTDTFGAARRRFSDRHATTTSIASSIQANAYRRKTGLFCLILNVSKSILIGAVLPAVYEMVYIDGVGGGVQRADVTIDANYTVIGDYGRDWLLHRRGHTTDRVLYQGGVVLSGFSSADADESAAQLSTGTTCKLPDAPANLMLAMWMFEVVTQVMVVLWFATNYAMRWVHRNSNGAEVVLSSAASKRGSGDSAAPVSSESGSKAPKHPLLLSALSLRSDVYQRSQSTLSSGAQGTSLGSVAFTADEVNAPPVPILPFSMGIVSSPISTTQSPTAIANQSATLDTTTTPKDSPNQPLHRSSQRNSVIQHTPKRRGSETMHNPNNPAPPHNIPATSNTRTSILSRPQPQRGSIIKMSGALAASSVVSGKGLSMGPPLSTLMHEKFHKSSASLLEYSSEEIRALSRVNPAAAFSSTGPIVRFSGTTPATSQSVSNQGGIPIPVPSISTPARNSSIVSCQSSAVSKNIVIAAAVAHRRFSLDPNEDAGLTLHSQPQMGTPDASMPALHPELHLRSAVHAIERKNTANSSVGGRFDSHERLSRNPTATITPSAAGVATAAVAASHPHFDITYSDMESLALFILLALLNIGTWLPWILERVFDATQGVHGAESESGSGVSLAIASILMAPLREIVLFIWLASRHHGLRVLMRRGEPWKDRADTGALRKGRGSVGAKKGTETGSGTDLKTIKIH</sequence>
<dbReference type="EMBL" id="QEAP01000012">
    <property type="protein sequence ID" value="TPX77890.1"/>
    <property type="molecule type" value="Genomic_DNA"/>
</dbReference>
<dbReference type="Proteomes" id="UP000320333">
    <property type="component" value="Unassembled WGS sequence"/>
</dbReference>
<reference evidence="3 4" key="1">
    <citation type="journal article" date="2019" name="Sci. Rep.">
        <title>Comparative genomics of chytrid fungi reveal insights into the obligate biotrophic and pathogenic lifestyle of Synchytrium endobioticum.</title>
        <authorList>
            <person name="van de Vossenberg B.T.L.H."/>
            <person name="Warris S."/>
            <person name="Nguyen H.D.T."/>
            <person name="van Gent-Pelzer M.P.E."/>
            <person name="Joly D.L."/>
            <person name="van de Geest H.C."/>
            <person name="Bonants P.J.M."/>
            <person name="Smith D.S."/>
            <person name="Levesque C.A."/>
            <person name="van der Lee T.A.J."/>
        </authorList>
    </citation>
    <scope>NUCLEOTIDE SEQUENCE [LARGE SCALE GENOMIC DNA]</scope>
    <source>
        <strain evidence="3 4">CBS 675.73</strain>
    </source>
</reference>
<feature type="region of interest" description="Disordered" evidence="1">
    <location>
        <begin position="773"/>
        <end position="805"/>
    </location>
</feature>
<accession>A0A507FQA5</accession>
<gene>
    <name evidence="3" type="ORF">CcCBS67573_g00833</name>
</gene>